<dbReference type="PANTHER" id="PTHR22911:SF137">
    <property type="entry name" value="SOLUTE CARRIER FAMILY 35 MEMBER G2-RELATED"/>
    <property type="match status" value="1"/>
</dbReference>
<keyword evidence="11" id="KW-1185">Reference proteome</keyword>
<dbReference type="Proteomes" id="UP001595699">
    <property type="component" value="Unassembled WGS sequence"/>
</dbReference>
<feature type="domain" description="EamA" evidence="9">
    <location>
        <begin position="12"/>
        <end position="148"/>
    </location>
</feature>
<accession>A0ABV7Y870</accession>
<dbReference type="RefSeq" id="WP_239554251.1">
    <property type="nucleotide sequence ID" value="NZ_JAFBCM010000001.1"/>
</dbReference>
<dbReference type="PANTHER" id="PTHR22911">
    <property type="entry name" value="ACYL-MALONYL CONDENSING ENZYME-RELATED"/>
    <property type="match status" value="1"/>
</dbReference>
<evidence type="ECO:0000259" key="9">
    <source>
        <dbReference type="Pfam" id="PF00892"/>
    </source>
</evidence>
<reference evidence="11" key="1">
    <citation type="journal article" date="2019" name="Int. J. Syst. Evol. Microbiol.">
        <title>The Global Catalogue of Microorganisms (GCM) 10K type strain sequencing project: providing services to taxonomists for standard genome sequencing and annotation.</title>
        <authorList>
            <consortium name="The Broad Institute Genomics Platform"/>
            <consortium name="The Broad Institute Genome Sequencing Center for Infectious Disease"/>
            <person name="Wu L."/>
            <person name="Ma J."/>
        </authorList>
    </citation>
    <scope>NUCLEOTIDE SEQUENCE [LARGE SCALE GENOMIC DNA]</scope>
    <source>
        <strain evidence="11">CGMCC 4.7241</strain>
    </source>
</reference>
<evidence type="ECO:0000256" key="2">
    <source>
        <dbReference type="ARBA" id="ARBA00007362"/>
    </source>
</evidence>
<feature type="transmembrane region" description="Helical" evidence="8">
    <location>
        <begin position="217"/>
        <end position="236"/>
    </location>
</feature>
<feature type="transmembrane region" description="Helical" evidence="8">
    <location>
        <begin position="77"/>
        <end position="96"/>
    </location>
</feature>
<sequence>MAGGQAMGEGQRGILFGVGAYAAWGLFPLYWTLLEPATAFEILAHRIVWSLVFVAGLLLVTRRNGWWTAMRARPRTVAYLAIAAVVIAVNWFVYIWAVNHGHVVQTSLGYYINPLVTVLLGVALLRERLNRTQWIAMAVAGAAVVLLTVDYGKPPWISFCLAISFAIYAVCKKKANAGAIESLTVETAVLMPVALGYIVFLHATSQATFGHQGIGKALLLMSAGVITAIPLLLFAGAATRTSMVTLGLLQYLAPTIQLVIGVALFHEPMPPTRLAGFAIVWLALAIFTWDGLARRRASRRAPAGPSSGTTPVVEQG</sequence>
<keyword evidence="6 8" id="KW-1133">Transmembrane helix</keyword>
<evidence type="ECO:0000256" key="7">
    <source>
        <dbReference type="ARBA" id="ARBA00023136"/>
    </source>
</evidence>
<keyword evidence="3" id="KW-0813">Transport</keyword>
<evidence type="ECO:0000256" key="4">
    <source>
        <dbReference type="ARBA" id="ARBA00022475"/>
    </source>
</evidence>
<feature type="transmembrane region" description="Helical" evidence="8">
    <location>
        <begin position="12"/>
        <end position="31"/>
    </location>
</feature>
<feature type="transmembrane region" description="Helical" evidence="8">
    <location>
        <begin position="248"/>
        <end position="266"/>
    </location>
</feature>
<evidence type="ECO:0000313" key="10">
    <source>
        <dbReference type="EMBL" id="MFC3760358.1"/>
    </source>
</evidence>
<evidence type="ECO:0000256" key="3">
    <source>
        <dbReference type="ARBA" id="ARBA00022448"/>
    </source>
</evidence>
<protein>
    <submittedName>
        <fullName evidence="10">EamA family transporter RarD</fullName>
    </submittedName>
</protein>
<dbReference type="InterPro" id="IPR037185">
    <property type="entry name" value="EmrE-like"/>
</dbReference>
<comment type="caution">
    <text evidence="10">The sequence shown here is derived from an EMBL/GenBank/DDBJ whole genome shotgun (WGS) entry which is preliminary data.</text>
</comment>
<dbReference type="NCBIfam" id="TIGR00688">
    <property type="entry name" value="rarD"/>
    <property type="match status" value="1"/>
</dbReference>
<keyword evidence="7 8" id="KW-0472">Membrane</keyword>
<proteinExistence type="inferred from homology"/>
<evidence type="ECO:0000256" key="1">
    <source>
        <dbReference type="ARBA" id="ARBA00004651"/>
    </source>
</evidence>
<organism evidence="10 11">
    <name type="scientific">Tenggerimyces flavus</name>
    <dbReference type="NCBI Taxonomy" id="1708749"/>
    <lineage>
        <taxon>Bacteria</taxon>
        <taxon>Bacillati</taxon>
        <taxon>Actinomycetota</taxon>
        <taxon>Actinomycetes</taxon>
        <taxon>Propionibacteriales</taxon>
        <taxon>Nocardioidaceae</taxon>
        <taxon>Tenggerimyces</taxon>
    </lineage>
</organism>
<comment type="similarity">
    <text evidence="2">Belongs to the EamA transporter family.</text>
</comment>
<comment type="subcellular location">
    <subcellularLocation>
        <location evidence="1">Cell membrane</location>
        <topology evidence="1">Multi-pass membrane protein</topology>
    </subcellularLocation>
</comment>
<keyword evidence="5 8" id="KW-0812">Transmembrane</keyword>
<evidence type="ECO:0000256" key="5">
    <source>
        <dbReference type="ARBA" id="ARBA00022692"/>
    </source>
</evidence>
<feature type="transmembrane region" description="Helical" evidence="8">
    <location>
        <begin position="108"/>
        <end position="125"/>
    </location>
</feature>
<gene>
    <name evidence="10" type="primary">rarD</name>
    <name evidence="10" type="ORF">ACFOUW_05880</name>
</gene>
<feature type="transmembrane region" description="Helical" evidence="8">
    <location>
        <begin position="183"/>
        <end position="205"/>
    </location>
</feature>
<feature type="transmembrane region" description="Helical" evidence="8">
    <location>
        <begin position="272"/>
        <end position="292"/>
    </location>
</feature>
<feature type="transmembrane region" description="Helical" evidence="8">
    <location>
        <begin position="155"/>
        <end position="171"/>
    </location>
</feature>
<dbReference type="InterPro" id="IPR004626">
    <property type="entry name" value="RarD"/>
</dbReference>
<feature type="transmembrane region" description="Helical" evidence="8">
    <location>
        <begin position="132"/>
        <end position="149"/>
    </location>
</feature>
<dbReference type="EMBL" id="JBHRZH010000005">
    <property type="protein sequence ID" value="MFC3760358.1"/>
    <property type="molecule type" value="Genomic_DNA"/>
</dbReference>
<evidence type="ECO:0000256" key="8">
    <source>
        <dbReference type="SAM" id="Phobius"/>
    </source>
</evidence>
<keyword evidence="4" id="KW-1003">Cell membrane</keyword>
<name>A0ABV7Y870_9ACTN</name>
<dbReference type="SUPFAM" id="SSF103481">
    <property type="entry name" value="Multidrug resistance efflux transporter EmrE"/>
    <property type="match status" value="2"/>
</dbReference>
<feature type="transmembrane region" description="Helical" evidence="8">
    <location>
        <begin position="43"/>
        <end position="61"/>
    </location>
</feature>
<evidence type="ECO:0000313" key="11">
    <source>
        <dbReference type="Proteomes" id="UP001595699"/>
    </source>
</evidence>
<dbReference type="InterPro" id="IPR000620">
    <property type="entry name" value="EamA_dom"/>
</dbReference>
<evidence type="ECO:0000256" key="6">
    <source>
        <dbReference type="ARBA" id="ARBA00022989"/>
    </source>
</evidence>
<dbReference type="Pfam" id="PF00892">
    <property type="entry name" value="EamA"/>
    <property type="match status" value="1"/>
</dbReference>